<dbReference type="PANTHER" id="PTHR43537">
    <property type="entry name" value="TRANSCRIPTIONAL REGULATOR, GNTR FAMILY"/>
    <property type="match status" value="1"/>
</dbReference>
<name>A0A0J9EDC4_9RHOB</name>
<dbReference type="SUPFAM" id="SSF48008">
    <property type="entry name" value="GntR ligand-binding domain-like"/>
    <property type="match status" value="1"/>
</dbReference>
<proteinExistence type="predicted"/>
<evidence type="ECO:0000256" key="2">
    <source>
        <dbReference type="ARBA" id="ARBA00023125"/>
    </source>
</evidence>
<dbReference type="PANTHER" id="PTHR43537:SF53">
    <property type="entry name" value="HTH-TYPE TRANSCRIPTIONAL REPRESSOR NANR"/>
    <property type="match status" value="1"/>
</dbReference>
<dbReference type="InterPro" id="IPR000524">
    <property type="entry name" value="Tscrpt_reg_HTH_GntR"/>
</dbReference>
<evidence type="ECO:0000313" key="6">
    <source>
        <dbReference type="Proteomes" id="UP000037178"/>
    </source>
</evidence>
<dbReference type="GO" id="GO:0003700">
    <property type="term" value="F:DNA-binding transcription factor activity"/>
    <property type="evidence" value="ECO:0007669"/>
    <property type="project" value="InterPro"/>
</dbReference>
<dbReference type="SUPFAM" id="SSF46785">
    <property type="entry name" value="Winged helix' DNA-binding domain"/>
    <property type="match status" value="1"/>
</dbReference>
<dbReference type="InterPro" id="IPR036390">
    <property type="entry name" value="WH_DNA-bd_sf"/>
</dbReference>
<dbReference type="Gene3D" id="1.10.10.10">
    <property type="entry name" value="Winged helix-like DNA-binding domain superfamily/Winged helix DNA-binding domain"/>
    <property type="match status" value="1"/>
</dbReference>
<evidence type="ECO:0000256" key="3">
    <source>
        <dbReference type="ARBA" id="ARBA00023163"/>
    </source>
</evidence>
<dbReference type="Pfam" id="PF07729">
    <property type="entry name" value="FCD"/>
    <property type="match status" value="1"/>
</dbReference>
<evidence type="ECO:0000256" key="1">
    <source>
        <dbReference type="ARBA" id="ARBA00023015"/>
    </source>
</evidence>
<sequence length="234" mass="25647">MTDSAKDTCLSDLRHRILSLDLEPGAALEEATLTARYGISRTPLREVLQRLAGAGFITLQENRGAKVSSMDVATMRIFFQTAPMVYASIGRLAAENRGAGALDRLKAAQREFTKASAAGDAGQAALANHRFHLCVGEMAQNLYLMAALERLLIDHTRLSQTFYRPTSRQETDLVAQATTHHDAMIAAIAAGEPARMVDLTLEHWDLSRDRVERFVRPDPLPLDPASAKDQAHAI</sequence>
<dbReference type="AlphaFoldDB" id="A0A0J9EDC4"/>
<dbReference type="InterPro" id="IPR008920">
    <property type="entry name" value="TF_FadR/GntR_C"/>
</dbReference>
<gene>
    <name evidence="5" type="ORF">AIOL_000977</name>
</gene>
<organism evidence="5 6">
    <name type="scientific">Candidatus Rhodobacter oscarellae</name>
    <dbReference type="NCBI Taxonomy" id="1675527"/>
    <lineage>
        <taxon>Bacteria</taxon>
        <taxon>Pseudomonadati</taxon>
        <taxon>Pseudomonadota</taxon>
        <taxon>Alphaproteobacteria</taxon>
        <taxon>Rhodobacterales</taxon>
        <taxon>Rhodobacter group</taxon>
        <taxon>Rhodobacter</taxon>
    </lineage>
</organism>
<comment type="caution">
    <text evidence="5">The sequence shown here is derived from an EMBL/GenBank/DDBJ whole genome shotgun (WGS) entry which is preliminary data.</text>
</comment>
<feature type="domain" description="HTH gntR-type" evidence="4">
    <location>
        <begin position="3"/>
        <end position="70"/>
    </location>
</feature>
<protein>
    <submittedName>
        <fullName evidence="5">Transcriptional regulator, GntR family</fullName>
    </submittedName>
</protein>
<keyword evidence="1" id="KW-0805">Transcription regulation</keyword>
<accession>A0A0J9EDC4</accession>
<dbReference type="Gene3D" id="1.20.120.530">
    <property type="entry name" value="GntR ligand-binding domain-like"/>
    <property type="match status" value="1"/>
</dbReference>
<reference evidence="5 6" key="1">
    <citation type="submission" date="2015-06" db="EMBL/GenBank/DDBJ databases">
        <title>Draft genome sequence of an Alphaproteobacteria species associated to the Mediterranean sponge Oscarella lobularis.</title>
        <authorList>
            <person name="Jourda C."/>
            <person name="Santini S."/>
            <person name="Claverie J.-M."/>
        </authorList>
    </citation>
    <scope>NUCLEOTIDE SEQUENCE [LARGE SCALE GENOMIC DNA]</scope>
    <source>
        <strain evidence="5">IGS</strain>
    </source>
</reference>
<dbReference type="STRING" id="1675527.AIOL_000977"/>
<dbReference type="RefSeq" id="WP_049641847.1">
    <property type="nucleotide sequence ID" value="NZ_LFTY01000001.1"/>
</dbReference>
<dbReference type="OrthoDB" id="8638122at2"/>
<dbReference type="SMART" id="SM00895">
    <property type="entry name" value="FCD"/>
    <property type="match status" value="1"/>
</dbReference>
<evidence type="ECO:0000313" key="5">
    <source>
        <dbReference type="EMBL" id="KMW60812.1"/>
    </source>
</evidence>
<dbReference type="Proteomes" id="UP000037178">
    <property type="component" value="Unassembled WGS sequence"/>
</dbReference>
<dbReference type="PATRIC" id="fig|1675527.3.peg.1039"/>
<dbReference type="InterPro" id="IPR011711">
    <property type="entry name" value="GntR_C"/>
</dbReference>
<dbReference type="Pfam" id="PF00392">
    <property type="entry name" value="GntR"/>
    <property type="match status" value="1"/>
</dbReference>
<keyword evidence="6" id="KW-1185">Reference proteome</keyword>
<dbReference type="PROSITE" id="PS50949">
    <property type="entry name" value="HTH_GNTR"/>
    <property type="match status" value="1"/>
</dbReference>
<dbReference type="EMBL" id="LFTY01000001">
    <property type="protein sequence ID" value="KMW60812.1"/>
    <property type="molecule type" value="Genomic_DNA"/>
</dbReference>
<evidence type="ECO:0000259" key="4">
    <source>
        <dbReference type="PROSITE" id="PS50949"/>
    </source>
</evidence>
<dbReference type="InterPro" id="IPR036388">
    <property type="entry name" value="WH-like_DNA-bd_sf"/>
</dbReference>
<dbReference type="GO" id="GO:0003677">
    <property type="term" value="F:DNA binding"/>
    <property type="evidence" value="ECO:0007669"/>
    <property type="project" value="UniProtKB-KW"/>
</dbReference>
<dbReference type="SMART" id="SM00345">
    <property type="entry name" value="HTH_GNTR"/>
    <property type="match status" value="1"/>
</dbReference>
<keyword evidence="3" id="KW-0804">Transcription</keyword>
<keyword evidence="2" id="KW-0238">DNA-binding</keyword>